<dbReference type="GeneID" id="29672711"/>
<evidence type="ECO:0000256" key="2">
    <source>
        <dbReference type="SAM" id="MobiDB-lite"/>
    </source>
</evidence>
<proteinExistence type="predicted"/>
<dbReference type="SMR" id="A0A2C9DYM7"/>
<evidence type="ECO:0000256" key="1">
    <source>
        <dbReference type="SAM" id="Coils"/>
    </source>
</evidence>
<dbReference type="EMBL" id="CP000942">
    <property type="protein sequence ID" value="ACA33017.1"/>
    <property type="molecule type" value="Genomic_DNA"/>
</dbReference>
<name>A0A2C9DYM7_UREP2</name>
<dbReference type="Proteomes" id="UP000002162">
    <property type="component" value="Chromosome"/>
</dbReference>
<evidence type="ECO:0000313" key="3">
    <source>
        <dbReference type="EMBL" id="ACA33017.1"/>
    </source>
</evidence>
<dbReference type="HOGENOM" id="CLU_2195795_0_0_14"/>
<dbReference type="AlphaFoldDB" id="A0A2C9DYM7"/>
<dbReference type="RefSeq" id="WP_010891696.1">
    <property type="nucleotide sequence ID" value="NC_010503.1"/>
</dbReference>
<sequence>MVDELEKNQVQPQETEENKENALYDEIDKRIQKQFENYLKTNEQLDNANKLVEAKLKEIKDLENTFKQREQELLNKIATLEQNQQFVNIHQEKPVVEDANSHFLKFFN</sequence>
<feature type="coiled-coil region" evidence="1">
    <location>
        <begin position="42"/>
        <end position="83"/>
    </location>
</feature>
<accession>A0A2C9DYM7</accession>
<gene>
    <name evidence="3" type="ordered locus">UPA3_0172</name>
</gene>
<protein>
    <submittedName>
        <fullName evidence="3">Uncharacterized protein</fullName>
    </submittedName>
</protein>
<feature type="region of interest" description="Disordered" evidence="2">
    <location>
        <begin position="1"/>
        <end position="23"/>
    </location>
</feature>
<organism evidence="3 4">
    <name type="scientific">Ureaplasma parvum serovar 3 (strain ATCC 27815 / 27 / NCTC 11736)</name>
    <dbReference type="NCBI Taxonomy" id="505682"/>
    <lineage>
        <taxon>Bacteria</taxon>
        <taxon>Bacillati</taxon>
        <taxon>Mycoplasmatota</taxon>
        <taxon>Mycoplasmoidales</taxon>
        <taxon>Mycoplasmoidaceae</taxon>
        <taxon>Ureaplasma</taxon>
    </lineage>
</organism>
<dbReference type="KEGG" id="upa:UPA3_0172"/>
<evidence type="ECO:0000313" key="4">
    <source>
        <dbReference type="Proteomes" id="UP000002162"/>
    </source>
</evidence>
<reference evidence="3 4" key="1">
    <citation type="submission" date="2008-02" db="EMBL/GenBank/DDBJ databases">
        <title>Genome sequence of Ureaplasma parvum serovar 3.</title>
        <authorList>
            <person name="Methe B.A."/>
            <person name="Glass J."/>
            <person name="Waites K."/>
            <person name="Shrivastava S."/>
        </authorList>
    </citation>
    <scope>NUCLEOTIDE SEQUENCE [LARGE SCALE GENOMIC DNA]</scope>
    <source>
        <strain evidence="4">ATCC 27815 / 27 / NCTC 11736</strain>
    </source>
</reference>
<keyword evidence="1" id="KW-0175">Coiled coil</keyword>